<dbReference type="SUPFAM" id="SSF50156">
    <property type="entry name" value="PDZ domain-like"/>
    <property type="match status" value="1"/>
</dbReference>
<dbReference type="PRINTS" id="PR00834">
    <property type="entry name" value="PROTEASES2C"/>
</dbReference>
<evidence type="ECO:0000256" key="3">
    <source>
        <dbReference type="ARBA" id="ARBA00022801"/>
    </source>
</evidence>
<sequence length="407" mass="44235">MVEIGYYNNHYPPNPHRNKGNRWLVPLLLGVVIGILLVSVALPAVLDSNLVSNQQGNQVADNSSNNGESNPSYMSVDITTQITDIVQQVAPTVVGVTNIQRQNSLWQQQEGTEATEAGTGSGVIYKHDGEHAYIVSNYHVVEGADELEIVLYDDTHVEAELLGGDLFSDLAVLRMDGSAIDQTIEMGTSATIKVGEPAIAIGNPLGHMFAGSVTQGIISGTQRTIPQDFDYDGRADWQAEVIQTDAAINPGNSGGALINMEGQLIGINSMKINQEAVEGIGFSIPIDVARPIIDELEKDGSVTRPFIGVEIYSLDEVPQAEWKETLNLPSEVEGGVYVWSIDPVSPADQAGLERLDVITHLDDVAVLNMIDLRKILYQEKEVGDEVKITYYRDGEKQETTLKLGVQR</sequence>
<name>A0A6N8FJM2_9BACI</name>
<protein>
    <submittedName>
        <fullName evidence="7">PDZ domain-containing protein</fullName>
    </submittedName>
</protein>
<organism evidence="7 8">
    <name type="scientific">Ornithinibacillus caprae</name>
    <dbReference type="NCBI Taxonomy" id="2678566"/>
    <lineage>
        <taxon>Bacteria</taxon>
        <taxon>Bacillati</taxon>
        <taxon>Bacillota</taxon>
        <taxon>Bacilli</taxon>
        <taxon>Bacillales</taxon>
        <taxon>Bacillaceae</taxon>
        <taxon>Ornithinibacillus</taxon>
    </lineage>
</organism>
<keyword evidence="5" id="KW-1133">Transmembrane helix</keyword>
<dbReference type="GO" id="GO:0004252">
    <property type="term" value="F:serine-type endopeptidase activity"/>
    <property type="evidence" value="ECO:0007669"/>
    <property type="project" value="InterPro"/>
</dbReference>
<dbReference type="PANTHER" id="PTHR43343:SF3">
    <property type="entry name" value="PROTEASE DO-LIKE 8, CHLOROPLASTIC"/>
    <property type="match status" value="1"/>
</dbReference>
<dbReference type="InterPro" id="IPR009003">
    <property type="entry name" value="Peptidase_S1_PA"/>
</dbReference>
<feature type="domain" description="PDZ" evidence="6">
    <location>
        <begin position="278"/>
        <end position="394"/>
    </location>
</feature>
<dbReference type="SMART" id="SM00228">
    <property type="entry name" value="PDZ"/>
    <property type="match status" value="1"/>
</dbReference>
<accession>A0A6N8FJM2</accession>
<dbReference type="Proteomes" id="UP000469125">
    <property type="component" value="Unassembled WGS sequence"/>
</dbReference>
<dbReference type="InterPro" id="IPR001940">
    <property type="entry name" value="Peptidase_S1C"/>
</dbReference>
<proteinExistence type="inferred from homology"/>
<evidence type="ECO:0000256" key="2">
    <source>
        <dbReference type="ARBA" id="ARBA00022670"/>
    </source>
</evidence>
<dbReference type="Gene3D" id="2.40.10.10">
    <property type="entry name" value="Trypsin-like serine proteases"/>
    <property type="match status" value="2"/>
</dbReference>
<keyword evidence="5" id="KW-0472">Membrane</keyword>
<evidence type="ECO:0000313" key="7">
    <source>
        <dbReference type="EMBL" id="MUK88167.1"/>
    </source>
</evidence>
<dbReference type="FunFam" id="2.40.10.10:FF:000001">
    <property type="entry name" value="Periplasmic serine protease DegS"/>
    <property type="match status" value="1"/>
</dbReference>
<dbReference type="EMBL" id="WOCA01000004">
    <property type="protein sequence ID" value="MUK88167.1"/>
    <property type="molecule type" value="Genomic_DNA"/>
</dbReference>
<dbReference type="InterPro" id="IPR051201">
    <property type="entry name" value="Chloro_Bact_Ser_Proteases"/>
</dbReference>
<evidence type="ECO:0000256" key="4">
    <source>
        <dbReference type="ARBA" id="ARBA00022825"/>
    </source>
</evidence>
<keyword evidence="4" id="KW-0720">Serine protease</keyword>
<comment type="caution">
    <text evidence="7">The sequence shown here is derived from an EMBL/GenBank/DDBJ whole genome shotgun (WGS) entry which is preliminary data.</text>
</comment>
<keyword evidence="3" id="KW-0378">Hydrolase</keyword>
<evidence type="ECO:0000313" key="8">
    <source>
        <dbReference type="Proteomes" id="UP000469125"/>
    </source>
</evidence>
<evidence type="ECO:0000256" key="1">
    <source>
        <dbReference type="ARBA" id="ARBA00010541"/>
    </source>
</evidence>
<dbReference type="InterPro" id="IPR001478">
    <property type="entry name" value="PDZ"/>
</dbReference>
<reference evidence="7 8" key="1">
    <citation type="submission" date="2019-11" db="EMBL/GenBank/DDBJ databases">
        <authorList>
            <person name="Li X."/>
        </authorList>
    </citation>
    <scope>NUCLEOTIDE SEQUENCE [LARGE SCALE GENOMIC DNA]</scope>
    <source>
        <strain evidence="7 8">L9</strain>
    </source>
</reference>
<comment type="similarity">
    <text evidence="1">Belongs to the peptidase S1C family.</text>
</comment>
<dbReference type="Gene3D" id="2.30.42.10">
    <property type="match status" value="1"/>
</dbReference>
<evidence type="ECO:0000259" key="6">
    <source>
        <dbReference type="SMART" id="SM00228"/>
    </source>
</evidence>
<dbReference type="SUPFAM" id="SSF50494">
    <property type="entry name" value="Trypsin-like serine proteases"/>
    <property type="match status" value="1"/>
</dbReference>
<evidence type="ECO:0000256" key="5">
    <source>
        <dbReference type="SAM" id="Phobius"/>
    </source>
</evidence>
<keyword evidence="2" id="KW-0645">Protease</keyword>
<keyword evidence="5" id="KW-0812">Transmembrane</keyword>
<dbReference type="Pfam" id="PF13365">
    <property type="entry name" value="Trypsin_2"/>
    <property type="match status" value="1"/>
</dbReference>
<dbReference type="CDD" id="cd06781">
    <property type="entry name" value="cpPDZ_BsHtra-like"/>
    <property type="match status" value="1"/>
</dbReference>
<dbReference type="AlphaFoldDB" id="A0A6N8FJM2"/>
<gene>
    <name evidence="7" type="ORF">GMD78_07135</name>
</gene>
<feature type="transmembrane region" description="Helical" evidence="5">
    <location>
        <begin position="23"/>
        <end position="46"/>
    </location>
</feature>
<dbReference type="PANTHER" id="PTHR43343">
    <property type="entry name" value="PEPTIDASE S12"/>
    <property type="match status" value="1"/>
</dbReference>
<keyword evidence="8" id="KW-1185">Reference proteome</keyword>
<dbReference type="Pfam" id="PF13180">
    <property type="entry name" value="PDZ_2"/>
    <property type="match status" value="1"/>
</dbReference>
<dbReference type="InterPro" id="IPR043504">
    <property type="entry name" value="Peptidase_S1_PA_chymotrypsin"/>
</dbReference>
<dbReference type="InterPro" id="IPR036034">
    <property type="entry name" value="PDZ_sf"/>
</dbReference>
<dbReference type="GO" id="GO:0006508">
    <property type="term" value="P:proteolysis"/>
    <property type="evidence" value="ECO:0007669"/>
    <property type="project" value="UniProtKB-KW"/>
</dbReference>